<name>A0AA36J3P3_9DINO</name>
<sequence>MKLLAAFWAHGLASKVPQAKLLELDGGLRLRGKKVSGDPTFATLDSDIYPVAPQDEIASGVAAAAAWTPPGSSLPRYQRKESQAANAFPETAFQAAPKPLRGQHMECHDSPHGWQDANGNSCYQYEKGDWCTSSGQGAGWKDSWGSFLEWSKASNGLQACCACGGGLKFLAAEDSAPLAARRLQAPEDGSDPAEEFMEAAPVTAPLDSIPAKFAHYLTAAETQRRSPDVLGLSVRFYKAEPFDCGPAPVSSAIDRSLDYRMGATGGFQRFLQHHAKHAEPGGFFYGKWTGTINILQRGKYIFDLDLGFDTASSIKIDGKELLTFGQCRAAKEEFACSLKRCLWKDACVPPGGASSAPAASPGPAPGLAPAPALAASPEAPQAPQAPEAEAPRLAWPRLVPERRSDVMSPWHGAALMQSPALAPSPMPDLPSSPAPAGPAPAGAPASPPMAAPAPVPAPALAATPPAPAPAPVPLDSPAPSPATAPAPAPELPPAFEEQEQPGELFLSEGGHCVEVVVKADSNSRSLQLRYSGPDTDHVDTVVPGQVLFCDPVVPACTRPELQSCKQPKCAAEAAASGPAPGPAPAAALGKEPVIPAGWRVAQMMEAPMEAQAAH</sequence>
<evidence type="ECO:0000313" key="2">
    <source>
        <dbReference type="EMBL" id="CAJ1399033.1"/>
    </source>
</evidence>
<feature type="compositionally biased region" description="Low complexity" evidence="1">
    <location>
        <begin position="369"/>
        <end position="388"/>
    </location>
</feature>
<feature type="region of interest" description="Disordered" evidence="1">
    <location>
        <begin position="418"/>
        <end position="498"/>
    </location>
</feature>
<feature type="compositionally biased region" description="Pro residues" evidence="1">
    <location>
        <begin position="445"/>
        <end position="457"/>
    </location>
</feature>
<evidence type="ECO:0008006" key="4">
    <source>
        <dbReference type="Google" id="ProtNLM"/>
    </source>
</evidence>
<keyword evidence="3" id="KW-1185">Reference proteome</keyword>
<comment type="caution">
    <text evidence="2">The sequence shown here is derived from an EMBL/GenBank/DDBJ whole genome shotgun (WGS) entry which is preliminary data.</text>
</comment>
<gene>
    <name evidence="2" type="ORF">EVOR1521_LOCUS22656</name>
</gene>
<feature type="compositionally biased region" description="Pro residues" evidence="1">
    <location>
        <begin position="464"/>
        <end position="492"/>
    </location>
</feature>
<organism evidence="2 3">
    <name type="scientific">Effrenium voratum</name>
    <dbReference type="NCBI Taxonomy" id="2562239"/>
    <lineage>
        <taxon>Eukaryota</taxon>
        <taxon>Sar</taxon>
        <taxon>Alveolata</taxon>
        <taxon>Dinophyceae</taxon>
        <taxon>Suessiales</taxon>
        <taxon>Symbiodiniaceae</taxon>
        <taxon>Effrenium</taxon>
    </lineage>
</organism>
<evidence type="ECO:0000313" key="3">
    <source>
        <dbReference type="Proteomes" id="UP001178507"/>
    </source>
</evidence>
<dbReference type="EMBL" id="CAUJNA010003321">
    <property type="protein sequence ID" value="CAJ1399033.1"/>
    <property type="molecule type" value="Genomic_DNA"/>
</dbReference>
<feature type="compositionally biased region" description="Pro residues" evidence="1">
    <location>
        <begin position="422"/>
        <end position="438"/>
    </location>
</feature>
<feature type="region of interest" description="Disordered" evidence="1">
    <location>
        <begin position="352"/>
        <end position="394"/>
    </location>
</feature>
<dbReference type="Proteomes" id="UP001178507">
    <property type="component" value="Unassembled WGS sequence"/>
</dbReference>
<accession>A0AA36J3P3</accession>
<dbReference type="AlphaFoldDB" id="A0AA36J3P3"/>
<evidence type="ECO:0000256" key="1">
    <source>
        <dbReference type="SAM" id="MobiDB-lite"/>
    </source>
</evidence>
<proteinExistence type="predicted"/>
<protein>
    <recommendedName>
        <fullName evidence="4">PA14 domain-containing protein</fullName>
    </recommendedName>
</protein>
<reference evidence="2" key="1">
    <citation type="submission" date="2023-08" db="EMBL/GenBank/DDBJ databases">
        <authorList>
            <person name="Chen Y."/>
            <person name="Shah S."/>
            <person name="Dougan E. K."/>
            <person name="Thang M."/>
            <person name="Chan C."/>
        </authorList>
    </citation>
    <scope>NUCLEOTIDE SEQUENCE</scope>
</reference>